<organism evidence="2 3">
    <name type="scientific">Brachionus calyciflorus</name>
    <dbReference type="NCBI Taxonomy" id="104777"/>
    <lineage>
        <taxon>Eukaryota</taxon>
        <taxon>Metazoa</taxon>
        <taxon>Spiralia</taxon>
        <taxon>Gnathifera</taxon>
        <taxon>Rotifera</taxon>
        <taxon>Eurotatoria</taxon>
        <taxon>Monogononta</taxon>
        <taxon>Pseudotrocha</taxon>
        <taxon>Ploima</taxon>
        <taxon>Brachionidae</taxon>
        <taxon>Brachionus</taxon>
    </lineage>
</organism>
<evidence type="ECO:0000256" key="1">
    <source>
        <dbReference type="SAM" id="MobiDB-lite"/>
    </source>
</evidence>
<dbReference type="Proteomes" id="UP000663879">
    <property type="component" value="Unassembled WGS sequence"/>
</dbReference>
<comment type="caution">
    <text evidence="2">The sequence shown here is derived from an EMBL/GenBank/DDBJ whole genome shotgun (WGS) entry which is preliminary data.</text>
</comment>
<reference evidence="2" key="1">
    <citation type="submission" date="2021-02" db="EMBL/GenBank/DDBJ databases">
        <authorList>
            <person name="Nowell W R."/>
        </authorList>
    </citation>
    <scope>NUCLEOTIDE SEQUENCE</scope>
    <source>
        <strain evidence="2">Ploen Becks lab</strain>
    </source>
</reference>
<evidence type="ECO:0000313" key="3">
    <source>
        <dbReference type="Proteomes" id="UP000663879"/>
    </source>
</evidence>
<name>A0A814RME9_9BILA</name>
<gene>
    <name evidence="2" type="ORF">OXX778_LOCUS22697</name>
</gene>
<protein>
    <submittedName>
        <fullName evidence="2">Uncharacterized protein</fullName>
    </submittedName>
</protein>
<sequence>MRGCQKAFTQSYLDEFMWRNNYGIERHKSHQEVLKIINEVYDSYNYENDMKKDQEEVGENDNNESDDDLVDDGTVGVDPVDVDPVDVDGKIDDVVSRLMLNSKSIEHNNSYELVKNFQRLISELGPDSQLIIRDLNSYQQEHIENINNQLDSLKLSKSKQISLNIKKDSLSMPTIYTETRNTVENLLSQPSSKKRGRKPKCKTINLDQQSVCETNLEPKKYNLRKRK</sequence>
<accession>A0A814RME9</accession>
<proteinExistence type="predicted"/>
<feature type="compositionally biased region" description="Acidic residues" evidence="1">
    <location>
        <begin position="56"/>
        <end position="71"/>
    </location>
</feature>
<evidence type="ECO:0000313" key="2">
    <source>
        <dbReference type="EMBL" id="CAF1136152.1"/>
    </source>
</evidence>
<dbReference type="AlphaFoldDB" id="A0A814RME9"/>
<feature type="region of interest" description="Disordered" evidence="1">
    <location>
        <begin position="54"/>
        <end position="77"/>
    </location>
</feature>
<dbReference type="EMBL" id="CAJNOC010010075">
    <property type="protein sequence ID" value="CAF1136152.1"/>
    <property type="molecule type" value="Genomic_DNA"/>
</dbReference>
<keyword evidence="3" id="KW-1185">Reference proteome</keyword>